<evidence type="ECO:0000313" key="7">
    <source>
        <dbReference type="EMBL" id="MDN3609052.1"/>
    </source>
</evidence>
<dbReference type="NCBIfam" id="TIGR02538">
    <property type="entry name" value="type_IV_pilB"/>
    <property type="match status" value="1"/>
</dbReference>
<proteinExistence type="inferred from homology"/>
<comment type="subcellular location">
    <subcellularLocation>
        <location evidence="1">Cytoplasm</location>
    </subcellularLocation>
</comment>
<evidence type="ECO:0000313" key="8">
    <source>
        <dbReference type="Proteomes" id="UP001238540"/>
    </source>
</evidence>
<keyword evidence="8" id="KW-1185">Reference proteome</keyword>
<organism evidence="7 8">
    <name type="scientific">Vibrio ostreicida</name>
    <dbReference type="NCBI Taxonomy" id="526588"/>
    <lineage>
        <taxon>Bacteria</taxon>
        <taxon>Pseudomonadati</taxon>
        <taxon>Pseudomonadota</taxon>
        <taxon>Gammaproteobacteria</taxon>
        <taxon>Vibrionales</taxon>
        <taxon>Vibrionaceae</taxon>
        <taxon>Vibrio</taxon>
    </lineage>
</organism>
<dbReference type="RefSeq" id="WP_170882270.1">
    <property type="nucleotide sequence ID" value="NZ_JABEYA020000002.1"/>
</dbReference>
<dbReference type="InterPro" id="IPR001482">
    <property type="entry name" value="T2SS/T4SS_dom"/>
</dbReference>
<dbReference type="InterPro" id="IPR007831">
    <property type="entry name" value="T2SS_GspE_N"/>
</dbReference>
<dbReference type="PANTHER" id="PTHR30258:SF1">
    <property type="entry name" value="PROTEIN TRANSPORT PROTEIN HOFB HOMOLOG"/>
    <property type="match status" value="1"/>
</dbReference>
<protein>
    <submittedName>
        <fullName evidence="7">Type IV-A pilus assembly ATPase PilB</fullName>
    </submittedName>
</protein>
<dbReference type="InterPro" id="IPR027417">
    <property type="entry name" value="P-loop_NTPase"/>
</dbReference>
<evidence type="ECO:0000256" key="5">
    <source>
        <dbReference type="ARBA" id="ARBA00022840"/>
    </source>
</evidence>
<accession>A0ABT8BSE7</accession>
<dbReference type="PANTHER" id="PTHR30258">
    <property type="entry name" value="TYPE II SECRETION SYSTEM PROTEIN GSPE-RELATED"/>
    <property type="match status" value="1"/>
</dbReference>
<sequence>MSELPSILCRANVINSDQEASLNTSIQTQGINAPIAIIEMGLFTSHSLADQLSKLFGLSLVQLDQFDYEACCNTLGLGDMVHYWVALPLQKTENMLTLAVADPSDLTVEEEFRFATGVKITRVIVDIVSLMAAIRQLYGVDRGFSYQGKDINEEELAQLVELSTEETLTGEILSEEQAPISRYIRQVLFHAVAKQASDVHFEPYEASFRVRFRCDGLLIEVNNPPYHLGQRLVARLKVLSKLNITERRLPQDGRMKISLGENNAIDMRVSTMPTLWGEKVVLRLLDNQNIGLDLNSLGLNKIQSELYQEALRKPQGLILITGPTGSGKTLSLYSGLDTINNSNINIITAEDPIEINLHGVNQAQIQPQIGFSFAQALRSFLRQDPDVIMVGEIRDGETADIATKAAQTGHLVLSTLHTNTAVESIIRLKNMGVEAFNLASSLNLVVAQRLARRLCPLCKRLSTLPVSIQTSVSGPALTEHFEAYPQGCHHCNNGYLGRVGLYEVIKITPEITHLILEDANIQQLESAAIEQGMQTLEQSGIEKLSQGIISYAELQRVLLT</sequence>
<gene>
    <name evidence="7" type="primary">pilB</name>
    <name evidence="7" type="ORF">QWZ16_04850</name>
</gene>
<evidence type="ECO:0000256" key="1">
    <source>
        <dbReference type="ARBA" id="ARBA00004496"/>
    </source>
</evidence>
<dbReference type="PROSITE" id="PS00662">
    <property type="entry name" value="T2SP_E"/>
    <property type="match status" value="1"/>
</dbReference>
<keyword evidence="4" id="KW-0547">Nucleotide-binding</keyword>
<evidence type="ECO:0000256" key="2">
    <source>
        <dbReference type="ARBA" id="ARBA00006611"/>
    </source>
</evidence>
<dbReference type="Proteomes" id="UP001238540">
    <property type="component" value="Unassembled WGS sequence"/>
</dbReference>
<dbReference type="CDD" id="cd01129">
    <property type="entry name" value="PulE-GspE-like"/>
    <property type="match status" value="1"/>
</dbReference>
<name>A0ABT8BSE7_9VIBR</name>
<keyword evidence="3" id="KW-0963">Cytoplasm</keyword>
<keyword evidence="5" id="KW-0067">ATP-binding</keyword>
<dbReference type="Pfam" id="PF00437">
    <property type="entry name" value="T2SSE"/>
    <property type="match status" value="1"/>
</dbReference>
<comment type="similarity">
    <text evidence="2">Belongs to the GSP E family.</text>
</comment>
<dbReference type="EMBL" id="JAUFQC010000001">
    <property type="protein sequence ID" value="MDN3609052.1"/>
    <property type="molecule type" value="Genomic_DNA"/>
</dbReference>
<dbReference type="InterPro" id="IPR037257">
    <property type="entry name" value="T2SS_E_N_sf"/>
</dbReference>
<dbReference type="Pfam" id="PF05157">
    <property type="entry name" value="MshEN"/>
    <property type="match status" value="1"/>
</dbReference>
<dbReference type="InterPro" id="IPR013374">
    <property type="entry name" value="ATPase_typ4_pilus-assembl_PilB"/>
</dbReference>
<dbReference type="Gene3D" id="3.30.300.160">
    <property type="entry name" value="Type II secretion system, protein E, N-terminal domain"/>
    <property type="match status" value="1"/>
</dbReference>
<comment type="caution">
    <text evidence="7">The sequence shown here is derived from an EMBL/GenBank/DDBJ whole genome shotgun (WGS) entry which is preliminary data.</text>
</comment>
<evidence type="ECO:0000256" key="4">
    <source>
        <dbReference type="ARBA" id="ARBA00022741"/>
    </source>
</evidence>
<feature type="domain" description="Bacterial type II secretion system protein E" evidence="6">
    <location>
        <begin position="381"/>
        <end position="395"/>
    </location>
</feature>
<reference evidence="8" key="1">
    <citation type="journal article" date="2019" name="Int. J. Syst. Evol. Microbiol.">
        <title>The Global Catalogue of Microorganisms (GCM) 10K type strain sequencing project: providing services to taxonomists for standard genome sequencing and annotation.</title>
        <authorList>
            <consortium name="The Broad Institute Genomics Platform"/>
            <consortium name="The Broad Institute Genome Sequencing Center for Infectious Disease"/>
            <person name="Wu L."/>
            <person name="Ma J."/>
        </authorList>
    </citation>
    <scope>NUCLEOTIDE SEQUENCE [LARGE SCALE GENOMIC DNA]</scope>
    <source>
        <strain evidence="8">CECT 7398</strain>
    </source>
</reference>
<dbReference type="Gene3D" id="3.40.50.300">
    <property type="entry name" value="P-loop containing nucleotide triphosphate hydrolases"/>
    <property type="match status" value="1"/>
</dbReference>
<dbReference type="SUPFAM" id="SSF52540">
    <property type="entry name" value="P-loop containing nucleoside triphosphate hydrolases"/>
    <property type="match status" value="1"/>
</dbReference>
<evidence type="ECO:0000259" key="6">
    <source>
        <dbReference type="PROSITE" id="PS00662"/>
    </source>
</evidence>
<dbReference type="Gene3D" id="3.30.450.90">
    <property type="match status" value="1"/>
</dbReference>
<evidence type="ECO:0000256" key="3">
    <source>
        <dbReference type="ARBA" id="ARBA00022490"/>
    </source>
</evidence>
<dbReference type="SUPFAM" id="SSF160246">
    <property type="entry name" value="EspE N-terminal domain-like"/>
    <property type="match status" value="1"/>
</dbReference>